<protein>
    <submittedName>
        <fullName evidence="2">Alpha/beta hydrolase</fullName>
    </submittedName>
</protein>
<sequence>MENHLFTQKVNGINIYYELFGDKSNKPVIVLVHGFLSSTFSFRRLIPLLEKDFTVLAIDLPPFGKSEKSTRFKHSYHNMSIIMIQLLEQLHISKAIFVGHSMGGQICMYAALQKPELVNGLVLLSSSGYLKRMAKPLIYSSYIPFFHLIVKRRLEQQGVEHNLLNVVYNHSLIDQEMINGYSEPFLDHRIFMALTRMIRQREGDLPPEDLHKIKTPALLIWGEKDKVVPVSIGKRLHQDLPNSIFIALENTGHLVPEERPEEVYTHILNFLCNQRMNLE</sequence>
<evidence type="ECO:0000259" key="1">
    <source>
        <dbReference type="Pfam" id="PF00561"/>
    </source>
</evidence>
<keyword evidence="3" id="KW-1185">Reference proteome</keyword>
<dbReference type="SUPFAM" id="SSF53474">
    <property type="entry name" value="alpha/beta-Hydrolases"/>
    <property type="match status" value="1"/>
</dbReference>
<reference evidence="2" key="1">
    <citation type="submission" date="2022-02" db="EMBL/GenBank/DDBJ databases">
        <title>Fredinandcohnia quinoae sp. nov. isolated from Chenopodium quinoa seeds.</title>
        <authorList>
            <person name="Saati-Santamaria Z."/>
            <person name="Flores-Felix J.D."/>
            <person name="Igual J.M."/>
            <person name="Velazquez E."/>
            <person name="Garcia-Fraile P."/>
            <person name="Martinez-Molina E."/>
        </authorList>
    </citation>
    <scope>NUCLEOTIDE SEQUENCE</scope>
    <source>
        <strain evidence="2">SECRCQ15</strain>
    </source>
</reference>
<dbReference type="InterPro" id="IPR000639">
    <property type="entry name" value="Epox_hydrolase-like"/>
</dbReference>
<evidence type="ECO:0000313" key="3">
    <source>
        <dbReference type="Proteomes" id="UP001431131"/>
    </source>
</evidence>
<dbReference type="Pfam" id="PF00561">
    <property type="entry name" value="Abhydrolase_1"/>
    <property type="match status" value="1"/>
</dbReference>
<gene>
    <name evidence="2" type="ORF">MJG50_09150</name>
</gene>
<dbReference type="GO" id="GO:0016787">
    <property type="term" value="F:hydrolase activity"/>
    <property type="evidence" value="ECO:0007669"/>
    <property type="project" value="UniProtKB-KW"/>
</dbReference>
<accession>A0AAW5DYP2</accession>
<dbReference type="PANTHER" id="PTHR46438:SF11">
    <property type="entry name" value="LIPASE-RELATED"/>
    <property type="match status" value="1"/>
</dbReference>
<evidence type="ECO:0000313" key="2">
    <source>
        <dbReference type="EMBL" id="MCH1625493.1"/>
    </source>
</evidence>
<dbReference type="Proteomes" id="UP001431131">
    <property type="component" value="Unassembled WGS sequence"/>
</dbReference>
<dbReference type="Gene3D" id="3.40.50.1820">
    <property type="entry name" value="alpha/beta hydrolase"/>
    <property type="match status" value="1"/>
</dbReference>
<dbReference type="RefSeq" id="WP_240255013.1">
    <property type="nucleotide sequence ID" value="NZ_JAKTTI010000011.1"/>
</dbReference>
<proteinExistence type="predicted"/>
<organism evidence="2 3">
    <name type="scientific">Fredinandcohnia quinoae</name>
    <dbReference type="NCBI Taxonomy" id="2918902"/>
    <lineage>
        <taxon>Bacteria</taxon>
        <taxon>Bacillati</taxon>
        <taxon>Bacillota</taxon>
        <taxon>Bacilli</taxon>
        <taxon>Bacillales</taxon>
        <taxon>Bacillaceae</taxon>
        <taxon>Fredinandcohnia</taxon>
    </lineage>
</organism>
<name>A0AAW5DYP2_9BACI</name>
<dbReference type="AlphaFoldDB" id="A0AAW5DYP2"/>
<feature type="domain" description="AB hydrolase-1" evidence="1">
    <location>
        <begin position="27"/>
        <end position="260"/>
    </location>
</feature>
<keyword evidence="2" id="KW-0378">Hydrolase</keyword>
<dbReference type="EMBL" id="JAKTTI010000011">
    <property type="protein sequence ID" value="MCH1625493.1"/>
    <property type="molecule type" value="Genomic_DNA"/>
</dbReference>
<dbReference type="PANTHER" id="PTHR46438">
    <property type="entry name" value="ALPHA/BETA-HYDROLASES SUPERFAMILY PROTEIN"/>
    <property type="match status" value="1"/>
</dbReference>
<dbReference type="PRINTS" id="PR00111">
    <property type="entry name" value="ABHYDROLASE"/>
</dbReference>
<dbReference type="PRINTS" id="PR00412">
    <property type="entry name" value="EPOXHYDRLASE"/>
</dbReference>
<comment type="caution">
    <text evidence="2">The sequence shown here is derived from an EMBL/GenBank/DDBJ whole genome shotgun (WGS) entry which is preliminary data.</text>
</comment>
<dbReference type="InterPro" id="IPR000073">
    <property type="entry name" value="AB_hydrolase_1"/>
</dbReference>
<dbReference type="InterPro" id="IPR029058">
    <property type="entry name" value="AB_hydrolase_fold"/>
</dbReference>